<feature type="signal peptide" evidence="1">
    <location>
        <begin position="1"/>
        <end position="18"/>
    </location>
</feature>
<proteinExistence type="predicted"/>
<dbReference type="Gene3D" id="2.60.40.3820">
    <property type="match status" value="2"/>
</dbReference>
<evidence type="ECO:0000256" key="1">
    <source>
        <dbReference type="SAM" id="SignalP"/>
    </source>
</evidence>
<feature type="chain" id="PRO_5002526583" description="Up-regulated in Daf-2 domain-containing protein" evidence="1">
    <location>
        <begin position="19"/>
        <end position="243"/>
    </location>
</feature>
<accession>A0A0F8A4K4</accession>
<dbReference type="AlphaFoldDB" id="A0A0F8A4K4"/>
<dbReference type="InterPro" id="IPR041157">
    <property type="entry name" value="PUD1/2"/>
</dbReference>
<dbReference type="EMBL" id="KQ030532">
    <property type="protein sequence ID" value="KJZ73734.1"/>
    <property type="molecule type" value="Genomic_DNA"/>
</dbReference>
<evidence type="ECO:0000259" key="2">
    <source>
        <dbReference type="Pfam" id="PF18457"/>
    </source>
</evidence>
<evidence type="ECO:0000313" key="4">
    <source>
        <dbReference type="Proteomes" id="UP000054481"/>
    </source>
</evidence>
<protein>
    <recommendedName>
        <fullName evidence="2">Up-regulated in Daf-2 domain-containing protein</fullName>
    </recommendedName>
</protein>
<keyword evidence="1" id="KW-0732">Signal</keyword>
<dbReference type="OrthoDB" id="5785880at2759"/>
<evidence type="ECO:0000313" key="3">
    <source>
        <dbReference type="EMBL" id="KJZ73734.1"/>
    </source>
</evidence>
<name>A0A0F8A4K4_9HYPO</name>
<keyword evidence="4" id="KW-1185">Reference proteome</keyword>
<reference evidence="3 4" key="1">
    <citation type="journal article" date="2014" name="Genome Biol. Evol.">
        <title>Comparative genomics and transcriptomics analyses reveal divergent lifestyle features of nematode endoparasitic fungus Hirsutella minnesotensis.</title>
        <authorList>
            <person name="Lai Y."/>
            <person name="Liu K."/>
            <person name="Zhang X."/>
            <person name="Zhang X."/>
            <person name="Li K."/>
            <person name="Wang N."/>
            <person name="Shu C."/>
            <person name="Wu Y."/>
            <person name="Wang C."/>
            <person name="Bushley K.E."/>
            <person name="Xiang M."/>
            <person name="Liu X."/>
        </authorList>
    </citation>
    <scope>NUCLEOTIDE SEQUENCE [LARGE SCALE GENOMIC DNA]</scope>
    <source>
        <strain evidence="3 4">3608</strain>
    </source>
</reference>
<feature type="domain" description="Up-regulated in Daf-2" evidence="2">
    <location>
        <begin position="25"/>
        <end position="214"/>
    </location>
</feature>
<dbReference type="PANTHER" id="PTHR31557:SF0">
    <property type="entry name" value="5C820-RELATED"/>
    <property type="match status" value="1"/>
</dbReference>
<gene>
    <name evidence="3" type="ORF">HIM_06852</name>
</gene>
<dbReference type="Proteomes" id="UP000054481">
    <property type="component" value="Unassembled WGS sequence"/>
</dbReference>
<dbReference type="Pfam" id="PF18457">
    <property type="entry name" value="PUD1_2"/>
    <property type="match status" value="1"/>
</dbReference>
<sequence>MEKKLLLVILSLFQLSWGWSVGTVRRTAKFKIQNNSGKTLETVSLVHKYSNVYVDKLTLRKPVAPGATSDKEFTVEYNTGMFTTGTDWWRVAHVSDNATMLTYTDPVNFRAQIDWLERTLGEILPFTFWMVGAALGAASGAATAGTTTGPGTILGGVSGYTVGKVVTYAVANSETTDGFKQHILREDDANGENVIVIGDDYVSFRSPSTTDDTGVTARIMIPKDLEDFGKDGAGGKIGKAMVV</sequence>
<dbReference type="PANTHER" id="PTHR31557">
    <property type="entry name" value="5C820-RELATED-RELATED"/>
    <property type="match status" value="1"/>
</dbReference>
<organism evidence="3 4">
    <name type="scientific">Hirsutella minnesotensis 3608</name>
    <dbReference type="NCBI Taxonomy" id="1043627"/>
    <lineage>
        <taxon>Eukaryota</taxon>
        <taxon>Fungi</taxon>
        <taxon>Dikarya</taxon>
        <taxon>Ascomycota</taxon>
        <taxon>Pezizomycotina</taxon>
        <taxon>Sordariomycetes</taxon>
        <taxon>Hypocreomycetidae</taxon>
        <taxon>Hypocreales</taxon>
        <taxon>Ophiocordycipitaceae</taxon>
        <taxon>Hirsutella</taxon>
    </lineage>
</organism>